<feature type="domain" description="DNA replication regulator Sld3 C-terminal" evidence="2">
    <location>
        <begin position="673"/>
        <end position="849"/>
    </location>
</feature>
<organism evidence="3 4">
    <name type="scientific">Basidiobolus ranarum</name>
    <dbReference type="NCBI Taxonomy" id="34480"/>
    <lineage>
        <taxon>Eukaryota</taxon>
        <taxon>Fungi</taxon>
        <taxon>Fungi incertae sedis</taxon>
        <taxon>Zoopagomycota</taxon>
        <taxon>Entomophthoromycotina</taxon>
        <taxon>Basidiobolomycetes</taxon>
        <taxon>Basidiobolales</taxon>
        <taxon>Basidiobolaceae</taxon>
        <taxon>Basidiobolus</taxon>
    </lineage>
</organism>
<feature type="compositionally biased region" description="Polar residues" evidence="1">
    <location>
        <begin position="564"/>
        <end position="574"/>
    </location>
</feature>
<dbReference type="PANTHER" id="PTHR28067">
    <property type="entry name" value="DNA REPLICATION REGULATOR SLD3"/>
    <property type="match status" value="1"/>
</dbReference>
<evidence type="ECO:0000313" key="3">
    <source>
        <dbReference type="EMBL" id="KAK9768818.1"/>
    </source>
</evidence>
<feature type="region of interest" description="Disordered" evidence="1">
    <location>
        <begin position="870"/>
        <end position="907"/>
    </location>
</feature>
<evidence type="ECO:0000313" key="4">
    <source>
        <dbReference type="Proteomes" id="UP001479436"/>
    </source>
</evidence>
<proteinExistence type="predicted"/>
<evidence type="ECO:0000259" key="2">
    <source>
        <dbReference type="Pfam" id="PF08639"/>
    </source>
</evidence>
<dbReference type="PANTHER" id="PTHR28067:SF1">
    <property type="entry name" value="DNA REPLICATION REGULATOR SLD3"/>
    <property type="match status" value="1"/>
</dbReference>
<comment type="caution">
    <text evidence="3">The sequence shown here is derived from an EMBL/GenBank/DDBJ whole genome shotgun (WGS) entry which is preliminary data.</text>
</comment>
<gene>
    <name evidence="3" type="ORF">K7432_000250</name>
</gene>
<protein>
    <recommendedName>
        <fullName evidence="2">DNA replication regulator Sld3 C-terminal domain-containing protein</fullName>
    </recommendedName>
</protein>
<feature type="region of interest" description="Disordered" evidence="1">
    <location>
        <begin position="546"/>
        <end position="576"/>
    </location>
</feature>
<name>A0ABR2X506_9FUNG</name>
<evidence type="ECO:0000256" key="1">
    <source>
        <dbReference type="SAM" id="MobiDB-lite"/>
    </source>
</evidence>
<keyword evidence="4" id="KW-1185">Reference proteome</keyword>
<dbReference type="InterPro" id="IPR042511">
    <property type="entry name" value="Sld3"/>
</dbReference>
<reference evidence="3 4" key="1">
    <citation type="submission" date="2023-04" db="EMBL/GenBank/DDBJ databases">
        <title>Genome of Basidiobolus ranarum AG-B5.</title>
        <authorList>
            <person name="Stajich J.E."/>
            <person name="Carter-House D."/>
            <person name="Gryganskyi A."/>
        </authorList>
    </citation>
    <scope>NUCLEOTIDE SEQUENCE [LARGE SCALE GENOMIC DNA]</scope>
    <source>
        <strain evidence="3 4">AG-B5</strain>
    </source>
</reference>
<dbReference type="Proteomes" id="UP001479436">
    <property type="component" value="Unassembled WGS sequence"/>
</dbReference>
<dbReference type="Pfam" id="PF08639">
    <property type="entry name" value="Sld3_STD"/>
    <property type="match status" value="1"/>
</dbReference>
<dbReference type="Gene3D" id="1.20.58.2130">
    <property type="match status" value="1"/>
</dbReference>
<dbReference type="InterPro" id="IPR013948">
    <property type="entry name" value="DNA_replication_reg_Sld3_C"/>
</dbReference>
<accession>A0ABR2X506</accession>
<dbReference type="EMBL" id="JASJQH010000004">
    <property type="protein sequence ID" value="KAK9768818.1"/>
    <property type="molecule type" value="Genomic_DNA"/>
</dbReference>
<sequence length="980" mass="112912">MDFDGWVGSPSAKLRIPPHVVFLIDLSFLKHPFHNPSTPEVAFNRLVIILEKVLVYFHQYVDSRFRWGVQCFDALDSPDISVISRGRFHELNGLNFKSVLEQLQVEFNKIVNAKELKRSKPILENISVRLAQVLSDFAWHENPLLNVPRLEPERRENEPIPVKNYLYVLSLLPQDYLEMLCWLDGKMFDTWNDQIRYYITGRKPDFDTLSNRIQSHLITRGLCEGYSKSGISLNWINIRNLVSSDTELDVFGDLVKTYLGNALEAFGGAIIPLEPFLTTSTHVPFSALFKHYRKKFIDPAIGPRLLESNCLVAKLRHIDSSHSITLASSTGCQCSLIITTLNNDAQTLKFKSPTNLEAVQRKLTFKTGEILYKFRSHGLPFDWILRSIDQKFLCHPNHATLEETANLTELLQSLLKHQQALILKLELLVDLSSETTMEASETSTETRYGILEAVSETSGILTLLKPGVEEQHMIALGHPMLKGDVERKQENRETFVTSFSPFYLENWWTDTKLRDIIDDADDEQGNISVDCEAPIIPETQVREISPIPKPVISESKDEDKENVPPTNGNGNGDQSYAEDVRGYIQNDYFNALYDNKVQLYEFVEAAMKNHLLVEPSRMFEYLEFLCSDLILDLGTLEEKYKSNIPCLINNPESSEPTLLSDNELNYFKAWARNKNEPDFKHNHIHELKIREIYLQIILLLEFMRIRRAFKDHVKASHSIPMNVDETRILSKSEVLRRLDTFWDRLFIWISIGSGGLFSVEEKEDPGYDAMRRFYNHVCYKYYRSSIPEIIKVIVKKIKSDMMPSTPTLPKPEPKLRRRTRVMKDKIPTESPSPRKGNRRTIMEINSKRNEIIFNNPLFKNREVAIQNQIKYDENKAPENGQSSKRKRKPFSPDNLINAKTARRTMKSPLLEYSQYSTSIDSPISTPDQHLRQLDRSKLIVAQSPESSPLPIESEDVNFIPRTPERVVSDNEDIFVAESPT</sequence>